<accession>A0A1M6KWZ5</accession>
<dbReference type="Gene3D" id="2.60.40.10">
    <property type="entry name" value="Immunoglobulins"/>
    <property type="match status" value="1"/>
</dbReference>
<dbReference type="RefSeq" id="WP_025835308.1">
    <property type="nucleotide sequence ID" value="NZ_FQZN01000042.1"/>
</dbReference>
<dbReference type="SUPFAM" id="SSF69318">
    <property type="entry name" value="Integrin alpha N-terminal domain"/>
    <property type="match status" value="1"/>
</dbReference>
<dbReference type="AlphaFoldDB" id="A0A1M6KWZ5"/>
<dbReference type="InterPro" id="IPR028994">
    <property type="entry name" value="Integrin_alpha_N"/>
</dbReference>
<evidence type="ECO:0000313" key="4">
    <source>
        <dbReference type="EMBL" id="SHJ63465.1"/>
    </source>
</evidence>
<keyword evidence="1" id="KW-0732">Signal</keyword>
<feature type="domain" description="Rhamnogalacturonan I lyase beta-sheet" evidence="2">
    <location>
        <begin position="54"/>
        <end position="137"/>
    </location>
</feature>
<evidence type="ECO:0000256" key="1">
    <source>
        <dbReference type="SAM" id="SignalP"/>
    </source>
</evidence>
<keyword evidence="5" id="KW-1185">Reference proteome</keyword>
<dbReference type="Pfam" id="PF21348">
    <property type="entry name" value="RGL11_C"/>
    <property type="match status" value="1"/>
</dbReference>
<dbReference type="InterPro" id="IPR041624">
    <property type="entry name" value="RGI_lyase"/>
</dbReference>
<dbReference type="Gene3D" id="2.130.10.10">
    <property type="entry name" value="YVTN repeat-like/Quinoprotein amine dehydrogenase"/>
    <property type="match status" value="1"/>
</dbReference>
<proteinExistence type="predicted"/>
<dbReference type="InterPro" id="IPR049366">
    <property type="entry name" value="RGL11_C"/>
</dbReference>
<feature type="signal peptide" evidence="1">
    <location>
        <begin position="1"/>
        <end position="21"/>
    </location>
</feature>
<organism evidence="4 5">
    <name type="scientific">Bacteroides stercorirosoris</name>
    <dbReference type="NCBI Taxonomy" id="871324"/>
    <lineage>
        <taxon>Bacteria</taxon>
        <taxon>Pseudomonadati</taxon>
        <taxon>Bacteroidota</taxon>
        <taxon>Bacteroidia</taxon>
        <taxon>Bacteroidales</taxon>
        <taxon>Bacteroidaceae</taxon>
        <taxon>Bacteroides</taxon>
    </lineage>
</organism>
<dbReference type="InterPro" id="IPR013783">
    <property type="entry name" value="Ig-like_fold"/>
</dbReference>
<dbReference type="InterPro" id="IPR015943">
    <property type="entry name" value="WD40/YVTN_repeat-like_dom_sf"/>
</dbReference>
<keyword evidence="4" id="KW-0456">Lyase</keyword>
<dbReference type="EMBL" id="FQZN01000042">
    <property type="protein sequence ID" value="SHJ63465.1"/>
    <property type="molecule type" value="Genomic_DNA"/>
</dbReference>
<feature type="domain" description="Rhamnogalacturonan lyase family 11 C-terminal" evidence="3">
    <location>
        <begin position="160"/>
        <end position="612"/>
    </location>
</feature>
<dbReference type="PANTHER" id="PTHR43118">
    <property type="entry name" value="RHAMNOGALACTURONAN LYASE (EUROFUNG)"/>
    <property type="match status" value="1"/>
</dbReference>
<sequence>MKNTYLFLCTLLLGTAGTIQAQDSRERTYYYEILEPRHEPKPEVNGFATEKIKEQLDRGLIAVPATDGKGIYLSWRLLEQDNADVSFHIYRSVNGKTQRLTKSPIKSTCDFIDKAPVNEKASYWVCALDKKKKVTDTSAKIEVEAPLLKNYQSIKLNRNIKAGKIAVADLNGDGIYDYIIRTPDKNVDPGMPGTLGGETYQIEAYLSDGTFLWSKDLGQGIEPGVWYSPFIAYDFNGDGKAEIALKTAPDDAKRNEKGRIDSGEEYLSVLNGMTGKEITRVDWPERNDRYGNLVRQNRNQIGMAYLDGKTPYILACRGTYKLMVVDAWQLNGDKLERAWRWDSDEENPIVRSMGAHNMICGDVDGDGKDEILLGSCMLDDNGTLLWSTGLGHPDKAYLTDIDPNRPGMEVFLCLEPWHDNGRGVCVVDAKTGQPVWNIGHKTFHVGDGMVTDFDPAHKGLECFASEDRKGGSTDKYLLSADGQHLGKNEDVPSCRNWAWWDGDLLRETFKGDDNRWGASSSSNGRSLSIVKWKGETLTEGIEGNILMIADLYGDWREEIITALPGEIRIYSTNISAKDRRITLMQDGIYRNYVAHRSMGYPQAPVPSYYLGE</sequence>
<protein>
    <submittedName>
        <fullName evidence="4">Rhamnogalacturonan endolyase</fullName>
    </submittedName>
</protein>
<dbReference type="Proteomes" id="UP000184192">
    <property type="component" value="Unassembled WGS sequence"/>
</dbReference>
<gene>
    <name evidence="4" type="ORF">SAMN05444350_1429</name>
</gene>
<evidence type="ECO:0000259" key="3">
    <source>
        <dbReference type="Pfam" id="PF21348"/>
    </source>
</evidence>
<dbReference type="eggNOG" id="COG3401">
    <property type="taxonomic scope" value="Bacteria"/>
</dbReference>
<dbReference type="InterPro" id="IPR034641">
    <property type="entry name" value="RGL11"/>
</dbReference>
<dbReference type="GO" id="GO:0016829">
    <property type="term" value="F:lyase activity"/>
    <property type="evidence" value="ECO:0007669"/>
    <property type="project" value="UniProtKB-KW"/>
</dbReference>
<feature type="chain" id="PRO_5009919089" evidence="1">
    <location>
        <begin position="22"/>
        <end position="612"/>
    </location>
</feature>
<reference evidence="5" key="1">
    <citation type="submission" date="2016-11" db="EMBL/GenBank/DDBJ databases">
        <authorList>
            <person name="Varghese N."/>
            <person name="Submissions S."/>
        </authorList>
    </citation>
    <scope>NUCLEOTIDE SEQUENCE [LARGE SCALE GENOMIC DNA]</scope>
    <source>
        <strain evidence="5">DSM 26884</strain>
    </source>
</reference>
<dbReference type="Pfam" id="PF18370">
    <property type="entry name" value="RGI_lyase"/>
    <property type="match status" value="1"/>
</dbReference>
<evidence type="ECO:0000313" key="5">
    <source>
        <dbReference type="Proteomes" id="UP000184192"/>
    </source>
</evidence>
<dbReference type="GeneID" id="92714453"/>
<evidence type="ECO:0000259" key="2">
    <source>
        <dbReference type="Pfam" id="PF18370"/>
    </source>
</evidence>
<dbReference type="PANTHER" id="PTHR43118:SF1">
    <property type="entry name" value="RHAMNOGALACTURONAN LYASE (EUROFUNG)"/>
    <property type="match status" value="1"/>
</dbReference>
<name>A0A1M6KWZ5_9BACE</name>